<reference evidence="2 3" key="1">
    <citation type="submission" date="2019-10" db="EMBL/GenBank/DDBJ databases">
        <title>Extracellular Electron Transfer in a Candidatus Methanoperedens spp. Enrichment Culture.</title>
        <authorList>
            <person name="Berger S."/>
            <person name="Rangel Shaw D."/>
            <person name="Berben T."/>
            <person name="In 'T Zandt M."/>
            <person name="Frank J."/>
            <person name="Reimann J."/>
            <person name="Jetten M.S.M."/>
            <person name="Welte C.U."/>
        </authorList>
    </citation>
    <scope>NUCLEOTIDE SEQUENCE [LARGE SCALE GENOMIC DNA]</scope>
    <source>
        <strain evidence="2">SB12</strain>
    </source>
</reference>
<gene>
    <name evidence="2" type="ORF">F9K24_08370</name>
</gene>
<evidence type="ECO:0000313" key="2">
    <source>
        <dbReference type="EMBL" id="KAB2933354.1"/>
    </source>
</evidence>
<protein>
    <recommendedName>
        <fullName evidence="4">Thioredoxin domain-containing protein</fullName>
    </recommendedName>
</protein>
<dbReference type="InterPro" id="IPR036249">
    <property type="entry name" value="Thioredoxin-like_sf"/>
</dbReference>
<sequence length="173" mass="18728">MKQRIALVGLFLTVPLPILASPGTVCSFRAVDADDRSLTEEDLRGHVTILFYETKDGGAKSRKLKDDMNSAYAVQPPALQAAMRRLGMVNAASAPTLLRPFVKTGIREASRREGVPLYIDWDGSVGEACGLKRPSGTTVALFDRKGRLRMLFDGATAQADTVIGEVARLVAEH</sequence>
<feature type="signal peptide" evidence="1">
    <location>
        <begin position="1"/>
        <end position="20"/>
    </location>
</feature>
<dbReference type="SUPFAM" id="SSF52833">
    <property type="entry name" value="Thioredoxin-like"/>
    <property type="match status" value="1"/>
</dbReference>
<accession>A0A833H2K0</accession>
<dbReference type="EMBL" id="WBUI01000006">
    <property type="protein sequence ID" value="KAB2933354.1"/>
    <property type="molecule type" value="Genomic_DNA"/>
</dbReference>
<comment type="caution">
    <text evidence="2">The sequence shown here is derived from an EMBL/GenBank/DDBJ whole genome shotgun (WGS) entry which is preliminary data.</text>
</comment>
<evidence type="ECO:0000256" key="1">
    <source>
        <dbReference type="SAM" id="SignalP"/>
    </source>
</evidence>
<keyword evidence="1" id="KW-0732">Signal</keyword>
<organism evidence="2 3">
    <name type="scientific">Leptonema illini</name>
    <dbReference type="NCBI Taxonomy" id="183"/>
    <lineage>
        <taxon>Bacteria</taxon>
        <taxon>Pseudomonadati</taxon>
        <taxon>Spirochaetota</taxon>
        <taxon>Spirochaetia</taxon>
        <taxon>Leptospirales</taxon>
        <taxon>Leptospiraceae</taxon>
        <taxon>Leptonema</taxon>
    </lineage>
</organism>
<name>A0A833H2K0_9LEPT</name>
<dbReference type="AlphaFoldDB" id="A0A833H2K0"/>
<feature type="chain" id="PRO_5032585127" description="Thioredoxin domain-containing protein" evidence="1">
    <location>
        <begin position="21"/>
        <end position="173"/>
    </location>
</feature>
<evidence type="ECO:0008006" key="4">
    <source>
        <dbReference type="Google" id="ProtNLM"/>
    </source>
</evidence>
<proteinExistence type="predicted"/>
<evidence type="ECO:0000313" key="3">
    <source>
        <dbReference type="Proteomes" id="UP000460298"/>
    </source>
</evidence>
<dbReference type="Proteomes" id="UP000460298">
    <property type="component" value="Unassembled WGS sequence"/>
</dbReference>